<reference evidence="1 2" key="1">
    <citation type="submission" date="2019-06" db="EMBL/GenBank/DDBJ databases">
        <title>Whole genome shotgun sequence of Streptomyces spinoverrucosus NBRC 14228.</title>
        <authorList>
            <person name="Hosoyama A."/>
            <person name="Uohara A."/>
            <person name="Ohji S."/>
            <person name="Ichikawa N."/>
        </authorList>
    </citation>
    <scope>NUCLEOTIDE SEQUENCE [LARGE SCALE GENOMIC DNA]</scope>
    <source>
        <strain evidence="1 2">NBRC 14228</strain>
    </source>
</reference>
<proteinExistence type="predicted"/>
<comment type="caution">
    <text evidence="1">The sequence shown here is derived from an EMBL/GenBank/DDBJ whole genome shotgun (WGS) entry which is preliminary data.</text>
</comment>
<organism evidence="1 2">
    <name type="scientific">Streptomyces spinoverrucosus</name>
    <dbReference type="NCBI Taxonomy" id="284043"/>
    <lineage>
        <taxon>Bacteria</taxon>
        <taxon>Bacillati</taxon>
        <taxon>Actinomycetota</taxon>
        <taxon>Actinomycetes</taxon>
        <taxon>Kitasatosporales</taxon>
        <taxon>Streptomycetaceae</taxon>
        <taxon>Streptomyces</taxon>
    </lineage>
</organism>
<dbReference type="Proteomes" id="UP000317881">
    <property type="component" value="Unassembled WGS sequence"/>
</dbReference>
<accession>A0A4Y3VTY5</accession>
<name>A0A4Y3VTY5_9ACTN</name>
<dbReference type="AlphaFoldDB" id="A0A4Y3VTY5"/>
<evidence type="ECO:0000313" key="2">
    <source>
        <dbReference type="Proteomes" id="UP000317881"/>
    </source>
</evidence>
<gene>
    <name evidence="1" type="ORF">SSP24_81090</name>
</gene>
<protein>
    <submittedName>
        <fullName evidence="1">Uncharacterized protein</fullName>
    </submittedName>
</protein>
<dbReference type="EMBL" id="BJND01000111">
    <property type="protein sequence ID" value="GEC10454.1"/>
    <property type="molecule type" value="Genomic_DNA"/>
</dbReference>
<keyword evidence="2" id="KW-1185">Reference proteome</keyword>
<evidence type="ECO:0000313" key="1">
    <source>
        <dbReference type="EMBL" id="GEC10454.1"/>
    </source>
</evidence>
<sequence length="91" mass="10293">MTRAVESSRGADEKLAPWLMKVTVHLCADAHRERVREQRRWDRVPVHVVVPVDERVCDQAEAQWLAGGSRVCRSGRPVRCGCGRRTSLSGR</sequence>